<name>A0A9W6DR29_9EURO</name>
<comment type="similarity">
    <text evidence="1">Belongs to the paxM FAD-dependent monooxygenase family.</text>
</comment>
<comment type="caution">
    <text evidence="7">The sequence shown here is derived from an EMBL/GenBank/DDBJ whole genome shotgun (WGS) entry which is preliminary data.</text>
</comment>
<evidence type="ECO:0000313" key="7">
    <source>
        <dbReference type="EMBL" id="GKZ24381.1"/>
    </source>
</evidence>
<protein>
    <recommendedName>
        <fullName evidence="6">FAD-binding domain-containing protein</fullName>
    </recommendedName>
</protein>
<keyword evidence="4" id="KW-0560">Oxidoreductase</keyword>
<sequence>MSPPTVLIIGCGIAGPVLAILLKRKGYNPIVFEKVQALGDAGASLMIQPNGMKLLNLITPKQPLPIITPLQSLWHGTASGKTLGHTTLPSTYKSRYTQPASGIKRSVLNLHLKTTLQEHDILLYEGYQLENIHEYQHQVTAYFTNGKSITGSFLIGCDGIKSSTRRILLSKAGIAEGSPTFTGLVQVAGISKLPDTFSERGRSLSNWYGEGVHVVSYPISAEDVSWAVTIPDIQGEEGTWRAAAAGSEMDDLRGKLKRMLSGFEECVLEMVNTADRIISYGLFDRSDVPAEQWFSDRVVLVGDAAHPTGPHLGQGANQALEDCYHLSRLLPDLSSSGVQWGVVEQGLSSVFEEFARLRQPRTSALVKEARRLDEQRVVVGGPERCRERDAGIVDAWRDEEAVARGLDALFREPF</sequence>
<evidence type="ECO:0000256" key="2">
    <source>
        <dbReference type="ARBA" id="ARBA00022630"/>
    </source>
</evidence>
<dbReference type="EMBL" id="BROQ01000085">
    <property type="protein sequence ID" value="GKZ24381.1"/>
    <property type="molecule type" value="Genomic_DNA"/>
</dbReference>
<dbReference type="InterPro" id="IPR050493">
    <property type="entry name" value="FAD-dep_Monooxygenase_BioMet"/>
</dbReference>
<dbReference type="PRINTS" id="PR00420">
    <property type="entry name" value="RNGMNOXGNASE"/>
</dbReference>
<evidence type="ECO:0000313" key="8">
    <source>
        <dbReference type="Proteomes" id="UP001143548"/>
    </source>
</evidence>
<evidence type="ECO:0000259" key="6">
    <source>
        <dbReference type="Pfam" id="PF01494"/>
    </source>
</evidence>
<dbReference type="InterPro" id="IPR002938">
    <property type="entry name" value="FAD-bd"/>
</dbReference>
<keyword evidence="2" id="KW-0285">Flavoprotein</keyword>
<evidence type="ECO:0000256" key="4">
    <source>
        <dbReference type="ARBA" id="ARBA00023002"/>
    </source>
</evidence>
<evidence type="ECO:0000256" key="5">
    <source>
        <dbReference type="ARBA" id="ARBA00023033"/>
    </source>
</evidence>
<keyword evidence="5" id="KW-0503">Monooxygenase</keyword>
<dbReference type="SUPFAM" id="SSF51905">
    <property type="entry name" value="FAD/NAD(P)-binding domain"/>
    <property type="match status" value="1"/>
</dbReference>
<dbReference type="PANTHER" id="PTHR13789:SF309">
    <property type="entry name" value="PUTATIVE (AFU_ORTHOLOGUE AFUA_6G14510)-RELATED"/>
    <property type="match status" value="1"/>
</dbReference>
<accession>A0A9W6DR29</accession>
<dbReference type="InterPro" id="IPR036188">
    <property type="entry name" value="FAD/NAD-bd_sf"/>
</dbReference>
<dbReference type="Proteomes" id="UP001143548">
    <property type="component" value="Unassembled WGS sequence"/>
</dbReference>
<dbReference type="Pfam" id="PF01494">
    <property type="entry name" value="FAD_binding_3"/>
    <property type="match status" value="1"/>
</dbReference>
<evidence type="ECO:0000256" key="3">
    <source>
        <dbReference type="ARBA" id="ARBA00022827"/>
    </source>
</evidence>
<dbReference type="GO" id="GO:0071949">
    <property type="term" value="F:FAD binding"/>
    <property type="evidence" value="ECO:0007669"/>
    <property type="project" value="InterPro"/>
</dbReference>
<gene>
    <name evidence="7" type="ORF">AbraCBS73388_011192</name>
</gene>
<evidence type="ECO:0000256" key="1">
    <source>
        <dbReference type="ARBA" id="ARBA00007992"/>
    </source>
</evidence>
<reference evidence="7" key="1">
    <citation type="submission" date="2022-07" db="EMBL/GenBank/DDBJ databases">
        <title>Taxonomy of Aspergillus series Nigri: significant species reduction supported by multi-species coalescent approaches.</title>
        <authorList>
            <person name="Bian C."/>
            <person name="Kusuya Y."/>
            <person name="Sklenar F."/>
            <person name="D'hooge E."/>
            <person name="Yaguchi T."/>
            <person name="Takahashi H."/>
            <person name="Hubka V."/>
        </authorList>
    </citation>
    <scope>NUCLEOTIDE SEQUENCE</scope>
    <source>
        <strain evidence="7">CBS 733.88</strain>
    </source>
</reference>
<feature type="domain" description="FAD-binding" evidence="6">
    <location>
        <begin position="5"/>
        <end position="330"/>
    </location>
</feature>
<organism evidence="7 8">
    <name type="scientific">Aspergillus brasiliensis</name>
    <dbReference type="NCBI Taxonomy" id="319629"/>
    <lineage>
        <taxon>Eukaryota</taxon>
        <taxon>Fungi</taxon>
        <taxon>Dikarya</taxon>
        <taxon>Ascomycota</taxon>
        <taxon>Pezizomycotina</taxon>
        <taxon>Eurotiomycetes</taxon>
        <taxon>Eurotiomycetidae</taxon>
        <taxon>Eurotiales</taxon>
        <taxon>Aspergillaceae</taxon>
        <taxon>Aspergillus</taxon>
        <taxon>Aspergillus subgen. Circumdati</taxon>
    </lineage>
</organism>
<dbReference type="AlphaFoldDB" id="A0A9W6DR29"/>
<dbReference type="Gene3D" id="3.50.50.60">
    <property type="entry name" value="FAD/NAD(P)-binding domain"/>
    <property type="match status" value="1"/>
</dbReference>
<proteinExistence type="inferred from homology"/>
<keyword evidence="3" id="KW-0274">FAD</keyword>
<dbReference type="PANTHER" id="PTHR13789">
    <property type="entry name" value="MONOOXYGENASE"/>
    <property type="match status" value="1"/>
</dbReference>
<dbReference type="GO" id="GO:0004497">
    <property type="term" value="F:monooxygenase activity"/>
    <property type="evidence" value="ECO:0007669"/>
    <property type="project" value="UniProtKB-KW"/>
</dbReference>